<dbReference type="Proteomes" id="UP000188532">
    <property type="component" value="Unassembled WGS sequence"/>
</dbReference>
<proteinExistence type="predicted"/>
<reference evidence="1 2" key="1">
    <citation type="submission" date="2017-02" db="EMBL/GenBank/DDBJ databases">
        <title>Complete genome sequences of Mycobacterium kansasii strains isolated from rhesus macaques.</title>
        <authorList>
            <person name="Panda A."/>
            <person name="Nagaraj S."/>
            <person name="Zhao X."/>
            <person name="Tettelin H."/>
            <person name="Detolla L.J."/>
        </authorList>
    </citation>
    <scope>NUCLEOTIDE SEQUENCE [LARGE SCALE GENOMIC DNA]</scope>
    <source>
        <strain evidence="1 2">11-3469</strain>
    </source>
</reference>
<organism evidence="1 2">
    <name type="scientific">Mycobacterium kansasii</name>
    <dbReference type="NCBI Taxonomy" id="1768"/>
    <lineage>
        <taxon>Bacteria</taxon>
        <taxon>Bacillati</taxon>
        <taxon>Actinomycetota</taxon>
        <taxon>Actinomycetes</taxon>
        <taxon>Mycobacteriales</taxon>
        <taxon>Mycobacteriaceae</taxon>
        <taxon>Mycobacterium</taxon>
    </lineage>
</organism>
<evidence type="ECO:0000313" key="2">
    <source>
        <dbReference type="Proteomes" id="UP000188532"/>
    </source>
</evidence>
<evidence type="ECO:0000313" key="1">
    <source>
        <dbReference type="EMBL" id="OOK65243.1"/>
    </source>
</evidence>
<sequence>MDDVDDVNETAYWRCRAGDEFTEPVWLDGWDGQSLWGAEMGRFFLQLWRNETRYDGKPDLWITGADPNPLLDVGSVALAVVAATGADPLRACQALCILPPPPVGDLHAAAAAQLASAQRAGSDPYSAGQVFACHWVLGRGTVSPGSGWAWPGGAPTYRHIGAELHINTGHMYQYPDDPARPYRAGIDEALFRILKAGAN</sequence>
<comment type="caution">
    <text evidence="1">The sequence shown here is derived from an EMBL/GenBank/DDBJ whole genome shotgun (WGS) entry which is preliminary data.</text>
</comment>
<dbReference type="EMBL" id="MVBN01000011">
    <property type="protein sequence ID" value="OOK65243.1"/>
    <property type="molecule type" value="Genomic_DNA"/>
</dbReference>
<accession>A0A1V3WE35</accession>
<dbReference type="AlphaFoldDB" id="A0A1V3WE35"/>
<protein>
    <submittedName>
        <fullName evidence="1">Uncharacterized protein</fullName>
    </submittedName>
</protein>
<gene>
    <name evidence="1" type="ORF">BZL29_7862</name>
</gene>
<name>A0A1V3WE35_MYCKA</name>